<keyword evidence="2" id="KW-1185">Reference proteome</keyword>
<protein>
    <submittedName>
        <fullName evidence="1">Uncharacterized protein</fullName>
    </submittedName>
</protein>
<dbReference type="AlphaFoldDB" id="A0A803LVK6"/>
<name>A0A803LVK6_CHEQI</name>
<proteinExistence type="predicted"/>
<sequence>MTESVEHCSAAVIDEDMNARIFKTPTQLVLPRIYYNSRGDKEYIPGCSLENKPILGMKFDSLGDGKSIREIPYLYIMNRWRKDILKKASTINVFLDDASKYDKKKQLVSDVWSKIFSCVSLFEQSEDDLSELIRTLLSSFEEQMLTKNNPATSSKEVKDADIQVLVGSNEVDVNILPPNQCLNK</sequence>
<reference evidence="1" key="2">
    <citation type="submission" date="2021-03" db="UniProtKB">
        <authorList>
            <consortium name="EnsemblPlants"/>
        </authorList>
    </citation>
    <scope>IDENTIFICATION</scope>
</reference>
<dbReference type="EnsemblPlants" id="AUR62019507-RA">
    <property type="protein sequence ID" value="AUR62019507-RA:cds"/>
    <property type="gene ID" value="AUR62019507"/>
</dbReference>
<dbReference type="Gramene" id="AUR62019507-RA">
    <property type="protein sequence ID" value="AUR62019507-RA:cds"/>
    <property type="gene ID" value="AUR62019507"/>
</dbReference>
<evidence type="ECO:0000313" key="2">
    <source>
        <dbReference type="Proteomes" id="UP000596660"/>
    </source>
</evidence>
<accession>A0A803LVK6</accession>
<reference evidence="1" key="1">
    <citation type="journal article" date="2017" name="Nature">
        <title>The genome of Chenopodium quinoa.</title>
        <authorList>
            <person name="Jarvis D.E."/>
            <person name="Ho Y.S."/>
            <person name="Lightfoot D.J."/>
            <person name="Schmoeckel S.M."/>
            <person name="Li B."/>
            <person name="Borm T.J.A."/>
            <person name="Ohyanagi H."/>
            <person name="Mineta K."/>
            <person name="Michell C.T."/>
            <person name="Saber N."/>
            <person name="Kharbatia N.M."/>
            <person name="Rupper R.R."/>
            <person name="Sharp A.R."/>
            <person name="Dally N."/>
            <person name="Boughton B.A."/>
            <person name="Woo Y.H."/>
            <person name="Gao G."/>
            <person name="Schijlen E.G.W.M."/>
            <person name="Guo X."/>
            <person name="Momin A.A."/>
            <person name="Negrao S."/>
            <person name="Al-Babili S."/>
            <person name="Gehring C."/>
            <person name="Roessner U."/>
            <person name="Jung C."/>
            <person name="Murphy K."/>
            <person name="Arold S.T."/>
            <person name="Gojobori T."/>
            <person name="van der Linden C.G."/>
            <person name="van Loo E.N."/>
            <person name="Jellen E.N."/>
            <person name="Maughan P.J."/>
            <person name="Tester M."/>
        </authorList>
    </citation>
    <scope>NUCLEOTIDE SEQUENCE [LARGE SCALE GENOMIC DNA]</scope>
    <source>
        <strain evidence="1">cv. PI 614886</strain>
    </source>
</reference>
<organism evidence="1 2">
    <name type="scientific">Chenopodium quinoa</name>
    <name type="common">Quinoa</name>
    <dbReference type="NCBI Taxonomy" id="63459"/>
    <lineage>
        <taxon>Eukaryota</taxon>
        <taxon>Viridiplantae</taxon>
        <taxon>Streptophyta</taxon>
        <taxon>Embryophyta</taxon>
        <taxon>Tracheophyta</taxon>
        <taxon>Spermatophyta</taxon>
        <taxon>Magnoliopsida</taxon>
        <taxon>eudicotyledons</taxon>
        <taxon>Gunneridae</taxon>
        <taxon>Pentapetalae</taxon>
        <taxon>Caryophyllales</taxon>
        <taxon>Chenopodiaceae</taxon>
        <taxon>Chenopodioideae</taxon>
        <taxon>Atripliceae</taxon>
        <taxon>Chenopodium</taxon>
    </lineage>
</organism>
<dbReference type="Proteomes" id="UP000596660">
    <property type="component" value="Unplaced"/>
</dbReference>
<evidence type="ECO:0000313" key="1">
    <source>
        <dbReference type="EnsemblPlants" id="AUR62019507-RA:cds"/>
    </source>
</evidence>